<dbReference type="KEGG" id="ovi:T265_11660"/>
<gene>
    <name evidence="1" type="ORF">T265_11660</name>
</gene>
<organism evidence="1 2">
    <name type="scientific">Opisthorchis viverrini</name>
    <name type="common">Southeast Asian liver fluke</name>
    <dbReference type="NCBI Taxonomy" id="6198"/>
    <lineage>
        <taxon>Eukaryota</taxon>
        <taxon>Metazoa</taxon>
        <taxon>Spiralia</taxon>
        <taxon>Lophotrochozoa</taxon>
        <taxon>Platyhelminthes</taxon>
        <taxon>Trematoda</taxon>
        <taxon>Digenea</taxon>
        <taxon>Opisthorchiida</taxon>
        <taxon>Opisthorchiata</taxon>
        <taxon>Opisthorchiidae</taxon>
        <taxon>Opisthorchis</taxon>
    </lineage>
</organism>
<name>A0A074Z288_OPIVI</name>
<proteinExistence type="predicted"/>
<evidence type="ECO:0000313" key="2">
    <source>
        <dbReference type="Proteomes" id="UP000054324"/>
    </source>
</evidence>
<sequence length="160" mass="18081">MRATLEMGHRTADYVLGVVNVWSGPLSKNKLPFHDTKDEITEYIRSEIDADYLSEFSRLQTSQNACVPRKLLTCIYRNHKSRLDCAVPPAGMHNYHLMECVIFLDSESLSKVVARVLSQSIIFGEVTFGYPTGVNKFNQRRGSGIDCTPKVHSNRGFMAH</sequence>
<reference evidence="1 2" key="1">
    <citation type="submission" date="2013-11" db="EMBL/GenBank/DDBJ databases">
        <title>Opisthorchis viverrini - life in the bile duct.</title>
        <authorList>
            <person name="Young N.D."/>
            <person name="Nagarajan N."/>
            <person name="Lin S.J."/>
            <person name="Korhonen P.K."/>
            <person name="Jex A.R."/>
            <person name="Hall R.S."/>
            <person name="Safavi-Hemami H."/>
            <person name="Kaewkong W."/>
            <person name="Bertrand D."/>
            <person name="Gao S."/>
            <person name="Seet Q."/>
            <person name="Wongkham S."/>
            <person name="Teh B.T."/>
            <person name="Wongkham C."/>
            <person name="Intapan P.M."/>
            <person name="Maleewong W."/>
            <person name="Yang X."/>
            <person name="Hu M."/>
            <person name="Wang Z."/>
            <person name="Hofmann A."/>
            <person name="Sternberg P.W."/>
            <person name="Tan P."/>
            <person name="Wang J."/>
            <person name="Gasser R.B."/>
        </authorList>
    </citation>
    <scope>NUCLEOTIDE SEQUENCE [LARGE SCALE GENOMIC DNA]</scope>
</reference>
<dbReference type="GeneID" id="20325828"/>
<protein>
    <submittedName>
        <fullName evidence="1">Uncharacterized protein</fullName>
    </submittedName>
</protein>
<dbReference type="AlphaFoldDB" id="A0A074Z288"/>
<dbReference type="CTD" id="20325828"/>
<dbReference type="RefSeq" id="XP_009176636.1">
    <property type="nucleotide sequence ID" value="XM_009178372.1"/>
</dbReference>
<dbReference type="Proteomes" id="UP000054324">
    <property type="component" value="Unassembled WGS sequence"/>
</dbReference>
<accession>A0A074Z288</accession>
<evidence type="ECO:0000313" key="1">
    <source>
        <dbReference type="EMBL" id="KER19617.1"/>
    </source>
</evidence>
<dbReference type="EMBL" id="KL597167">
    <property type="protein sequence ID" value="KER19617.1"/>
    <property type="molecule type" value="Genomic_DNA"/>
</dbReference>
<keyword evidence="2" id="KW-1185">Reference proteome</keyword>